<keyword evidence="3" id="KW-1003">Cell membrane</keyword>
<dbReference type="InterPro" id="IPR035906">
    <property type="entry name" value="MetI-like_sf"/>
</dbReference>
<evidence type="ECO:0000313" key="9">
    <source>
        <dbReference type="EMBL" id="VAZ97455.1"/>
    </source>
</evidence>
<feature type="transmembrane region" description="Helical" evidence="7">
    <location>
        <begin position="301"/>
        <end position="319"/>
    </location>
</feature>
<keyword evidence="6 7" id="KW-0472">Membrane</keyword>
<evidence type="ECO:0000256" key="7">
    <source>
        <dbReference type="RuleBase" id="RU363032"/>
    </source>
</evidence>
<feature type="transmembrane region" description="Helical" evidence="7">
    <location>
        <begin position="243"/>
        <end position="265"/>
    </location>
</feature>
<keyword evidence="4 7" id="KW-0812">Transmembrane</keyword>
<dbReference type="Gene3D" id="1.10.3720.10">
    <property type="entry name" value="MetI-like"/>
    <property type="match status" value="1"/>
</dbReference>
<dbReference type="CDD" id="cd06261">
    <property type="entry name" value="TM_PBP2"/>
    <property type="match status" value="1"/>
</dbReference>
<evidence type="ECO:0000256" key="4">
    <source>
        <dbReference type="ARBA" id="ARBA00022692"/>
    </source>
</evidence>
<feature type="transmembrane region" description="Helical" evidence="7">
    <location>
        <begin position="355"/>
        <end position="381"/>
    </location>
</feature>
<keyword evidence="5 7" id="KW-1133">Transmembrane helix</keyword>
<accession>A0ABY6RM11</accession>
<comment type="similarity">
    <text evidence="7">Belongs to the binding-protein-dependent transport system permease family.</text>
</comment>
<comment type="subcellular location">
    <subcellularLocation>
        <location evidence="1 7">Cell membrane</location>
        <topology evidence="1 7">Multi-pass membrane protein</topology>
    </subcellularLocation>
</comment>
<dbReference type="PROSITE" id="PS50928">
    <property type="entry name" value="ABC_TM1"/>
    <property type="match status" value="1"/>
</dbReference>
<feature type="transmembrane region" description="Helical" evidence="7">
    <location>
        <begin position="118"/>
        <end position="140"/>
    </location>
</feature>
<gene>
    <name evidence="9" type="ORF">LAUMK4_03849</name>
</gene>
<dbReference type="PANTHER" id="PTHR43163">
    <property type="entry name" value="DIPEPTIDE TRANSPORT SYSTEM PERMEASE PROTEIN DPPB-RELATED"/>
    <property type="match status" value="1"/>
</dbReference>
<dbReference type="Pfam" id="PF00528">
    <property type="entry name" value="BPD_transp_1"/>
    <property type="match status" value="1"/>
</dbReference>
<evidence type="ECO:0000256" key="5">
    <source>
        <dbReference type="ARBA" id="ARBA00022989"/>
    </source>
</evidence>
<dbReference type="PANTHER" id="PTHR43163:SF6">
    <property type="entry name" value="DIPEPTIDE TRANSPORT SYSTEM PERMEASE PROTEIN DPPB-RELATED"/>
    <property type="match status" value="1"/>
</dbReference>
<feature type="transmembrane region" description="Helical" evidence="7">
    <location>
        <begin position="401"/>
        <end position="427"/>
    </location>
</feature>
<proteinExistence type="inferred from homology"/>
<dbReference type="EMBL" id="UPHM01000104">
    <property type="protein sequence ID" value="VAZ97455.1"/>
    <property type="molecule type" value="Genomic_DNA"/>
</dbReference>
<evidence type="ECO:0000256" key="6">
    <source>
        <dbReference type="ARBA" id="ARBA00023136"/>
    </source>
</evidence>
<keyword evidence="10" id="KW-1185">Reference proteome</keyword>
<dbReference type="InterPro" id="IPR045621">
    <property type="entry name" value="BPD_transp_1_N"/>
</dbReference>
<feature type="domain" description="ABC transmembrane type-1" evidence="8">
    <location>
        <begin position="204"/>
        <end position="420"/>
    </location>
</feature>
<evidence type="ECO:0000256" key="2">
    <source>
        <dbReference type="ARBA" id="ARBA00022448"/>
    </source>
</evidence>
<feature type="transmembrane region" description="Helical" evidence="7">
    <location>
        <begin position="210"/>
        <end position="231"/>
    </location>
</feature>
<evidence type="ECO:0000313" key="10">
    <source>
        <dbReference type="Proteomes" id="UP000271464"/>
    </source>
</evidence>
<sequence>MAADTSSAPAAAIAVVGKAAAALALLIAEPIPASSVAAASTNSGTANTNDICASTTSSHVPNPARISTKSVGRHFDEPSEVVKCAGQTRDAGTARKGSLLCPNAAWWSGMTRFLARRLLNYLVLLVLASFLTYCLTSLAFSPLENLMQRSPRPPQAVIDAKAAQLGLNRPIPIRYAHWVSHAVRGDFGVTITGQPVGTELGRRIGTSLRLLIIGSVVGTILGVAIGAWGAIRQYRLSDRIITMLALLVLSTPTFVVANLLILGALRVNWGLGLQLFDYTGETAPGVAAGTWEAFGDRLKHLVLPSLTLALGAAAGYSRYQRNAMLDVLGQDFIRTARAKGLTRRRALIKHGLRTALIPMATLFAYGVAGLVTGAVFVEKIFGWHGMGEWMVRGISTQDTNIVAAITVFSGAVVLLAGLLSDVIYAALDPRVRVA</sequence>
<name>A0ABY6RM11_9MYCO</name>
<dbReference type="SUPFAM" id="SSF161098">
    <property type="entry name" value="MetI-like"/>
    <property type="match status" value="1"/>
</dbReference>
<reference evidence="9 10" key="1">
    <citation type="submission" date="2018-09" db="EMBL/GenBank/DDBJ databases">
        <authorList>
            <person name="Tagini F."/>
        </authorList>
    </citation>
    <scope>NUCLEOTIDE SEQUENCE [LARGE SCALE GENOMIC DNA]</scope>
    <source>
        <strain evidence="9 10">MK4</strain>
    </source>
</reference>
<comment type="caution">
    <text evidence="9">The sequence shown here is derived from an EMBL/GenBank/DDBJ whole genome shotgun (WGS) entry which is preliminary data.</text>
</comment>
<evidence type="ECO:0000259" key="8">
    <source>
        <dbReference type="PROSITE" id="PS50928"/>
    </source>
</evidence>
<keyword evidence="2 7" id="KW-0813">Transport</keyword>
<evidence type="ECO:0000256" key="3">
    <source>
        <dbReference type="ARBA" id="ARBA00022475"/>
    </source>
</evidence>
<evidence type="ECO:0000256" key="1">
    <source>
        <dbReference type="ARBA" id="ARBA00004651"/>
    </source>
</evidence>
<protein>
    <submittedName>
        <fullName evidence="9">Peptide transport permease protein</fullName>
    </submittedName>
</protein>
<dbReference type="Pfam" id="PF19300">
    <property type="entry name" value="BPD_transp_1_N"/>
    <property type="match status" value="1"/>
</dbReference>
<dbReference type="Proteomes" id="UP000271464">
    <property type="component" value="Unassembled WGS sequence"/>
</dbReference>
<dbReference type="InterPro" id="IPR000515">
    <property type="entry name" value="MetI-like"/>
</dbReference>
<organism evidence="9 10">
    <name type="scientific">Mycobacterium persicum</name>
    <dbReference type="NCBI Taxonomy" id="1487726"/>
    <lineage>
        <taxon>Bacteria</taxon>
        <taxon>Bacillati</taxon>
        <taxon>Actinomycetota</taxon>
        <taxon>Actinomycetes</taxon>
        <taxon>Mycobacteriales</taxon>
        <taxon>Mycobacteriaceae</taxon>
        <taxon>Mycobacterium</taxon>
    </lineage>
</organism>